<dbReference type="AlphaFoldDB" id="A0A078G4Y6"/>
<sequence>MFFLFNHKITTVHLPITRILQLNLSTIQPIIYNLFTQKNLTRMIQSNEAFLFQWYMSSSSIILRADKTHMMSNLHMCCRYSIIIQPTVKNK</sequence>
<dbReference type="Proteomes" id="UP000028999">
    <property type="component" value="Unassembled WGS sequence"/>
</dbReference>
<dbReference type="Gramene" id="CDY20491">
    <property type="protein sequence ID" value="CDY20491"/>
    <property type="gene ID" value="GSBRNA2T00012590001"/>
</dbReference>
<accession>A0A078G4Y6</accession>
<dbReference type="EMBL" id="LK032108">
    <property type="protein sequence ID" value="CDY20491.1"/>
    <property type="molecule type" value="Genomic_DNA"/>
</dbReference>
<evidence type="ECO:0000313" key="2">
    <source>
        <dbReference type="Proteomes" id="UP000028999"/>
    </source>
</evidence>
<proteinExistence type="predicted"/>
<protein>
    <submittedName>
        <fullName evidence="1">BnaC04g05530D protein</fullName>
    </submittedName>
</protein>
<organism evidence="1 2">
    <name type="scientific">Brassica napus</name>
    <name type="common">Rape</name>
    <dbReference type="NCBI Taxonomy" id="3708"/>
    <lineage>
        <taxon>Eukaryota</taxon>
        <taxon>Viridiplantae</taxon>
        <taxon>Streptophyta</taxon>
        <taxon>Embryophyta</taxon>
        <taxon>Tracheophyta</taxon>
        <taxon>Spermatophyta</taxon>
        <taxon>Magnoliopsida</taxon>
        <taxon>eudicotyledons</taxon>
        <taxon>Gunneridae</taxon>
        <taxon>Pentapetalae</taxon>
        <taxon>rosids</taxon>
        <taxon>malvids</taxon>
        <taxon>Brassicales</taxon>
        <taxon>Brassicaceae</taxon>
        <taxon>Brassiceae</taxon>
        <taxon>Brassica</taxon>
    </lineage>
</organism>
<gene>
    <name evidence="1" type="primary">BnaC04g05530D</name>
    <name evidence="1" type="ORF">GSBRNA2T00012590001</name>
</gene>
<reference evidence="1 2" key="1">
    <citation type="journal article" date="2014" name="Science">
        <title>Plant genetics. Early allopolyploid evolution in the post-Neolithic Brassica napus oilseed genome.</title>
        <authorList>
            <person name="Chalhoub B."/>
            <person name="Denoeud F."/>
            <person name="Liu S."/>
            <person name="Parkin I.A."/>
            <person name="Tang H."/>
            <person name="Wang X."/>
            <person name="Chiquet J."/>
            <person name="Belcram H."/>
            <person name="Tong C."/>
            <person name="Samans B."/>
            <person name="Correa M."/>
            <person name="Da Silva C."/>
            <person name="Just J."/>
            <person name="Falentin C."/>
            <person name="Koh C.S."/>
            <person name="Le Clainche I."/>
            <person name="Bernard M."/>
            <person name="Bento P."/>
            <person name="Noel B."/>
            <person name="Labadie K."/>
            <person name="Alberti A."/>
            <person name="Charles M."/>
            <person name="Arnaud D."/>
            <person name="Guo H."/>
            <person name="Daviaud C."/>
            <person name="Alamery S."/>
            <person name="Jabbari K."/>
            <person name="Zhao M."/>
            <person name="Edger P.P."/>
            <person name="Chelaifa H."/>
            <person name="Tack D."/>
            <person name="Lassalle G."/>
            <person name="Mestiri I."/>
            <person name="Schnel N."/>
            <person name="Le Paslier M.C."/>
            <person name="Fan G."/>
            <person name="Renault V."/>
            <person name="Bayer P.E."/>
            <person name="Golicz A.A."/>
            <person name="Manoli S."/>
            <person name="Lee T.H."/>
            <person name="Thi V.H."/>
            <person name="Chalabi S."/>
            <person name="Hu Q."/>
            <person name="Fan C."/>
            <person name="Tollenaere R."/>
            <person name="Lu Y."/>
            <person name="Battail C."/>
            <person name="Shen J."/>
            <person name="Sidebottom C.H."/>
            <person name="Wang X."/>
            <person name="Canaguier A."/>
            <person name="Chauveau A."/>
            <person name="Berard A."/>
            <person name="Deniot G."/>
            <person name="Guan M."/>
            <person name="Liu Z."/>
            <person name="Sun F."/>
            <person name="Lim Y.P."/>
            <person name="Lyons E."/>
            <person name="Town C.D."/>
            <person name="Bancroft I."/>
            <person name="Wang X."/>
            <person name="Meng J."/>
            <person name="Ma J."/>
            <person name="Pires J.C."/>
            <person name="King G.J."/>
            <person name="Brunel D."/>
            <person name="Delourme R."/>
            <person name="Renard M."/>
            <person name="Aury J.M."/>
            <person name="Adams K.L."/>
            <person name="Batley J."/>
            <person name="Snowdon R.J."/>
            <person name="Tost J."/>
            <person name="Edwards D."/>
            <person name="Zhou Y."/>
            <person name="Hua W."/>
            <person name="Sharpe A.G."/>
            <person name="Paterson A.H."/>
            <person name="Guan C."/>
            <person name="Wincker P."/>
        </authorList>
    </citation>
    <scope>NUCLEOTIDE SEQUENCE [LARGE SCALE GENOMIC DNA]</scope>
    <source>
        <strain evidence="2">cv. Darmor-bzh</strain>
    </source>
</reference>
<keyword evidence="2" id="KW-1185">Reference proteome</keyword>
<evidence type="ECO:0000313" key="1">
    <source>
        <dbReference type="EMBL" id="CDY20491.1"/>
    </source>
</evidence>
<name>A0A078G4Y6_BRANA</name>
<dbReference type="PaxDb" id="3708-A0A078G4Y6"/>